<evidence type="ECO:0000313" key="14">
    <source>
        <dbReference type="Proteomes" id="UP001516023"/>
    </source>
</evidence>
<dbReference type="InterPro" id="IPR050687">
    <property type="entry name" value="Dynein_IC"/>
</dbReference>
<name>A0ABD3PXF2_9STRA</name>
<dbReference type="SMART" id="SM00320">
    <property type="entry name" value="WD40"/>
    <property type="match status" value="4"/>
</dbReference>
<keyword evidence="14" id="KW-1185">Reference proteome</keyword>
<evidence type="ECO:0000256" key="12">
    <source>
        <dbReference type="SAM" id="MobiDB-lite"/>
    </source>
</evidence>
<dbReference type="PANTHER" id="PTHR12442">
    <property type="entry name" value="DYNEIN INTERMEDIATE CHAIN"/>
    <property type="match status" value="1"/>
</dbReference>
<gene>
    <name evidence="13" type="ORF">HJC23_009401</name>
</gene>
<keyword evidence="11" id="KW-0966">Cell projection</keyword>
<comment type="similarity">
    <text evidence="2">Belongs to the dynein intermediate chain family.</text>
</comment>
<reference evidence="13 14" key="1">
    <citation type="journal article" date="2020" name="G3 (Bethesda)">
        <title>Improved Reference Genome for Cyclotella cryptica CCMP332, a Model for Cell Wall Morphogenesis, Salinity Adaptation, and Lipid Production in Diatoms (Bacillariophyta).</title>
        <authorList>
            <person name="Roberts W.R."/>
            <person name="Downey K.M."/>
            <person name="Ruck E.C."/>
            <person name="Traller J.C."/>
            <person name="Alverson A.J."/>
        </authorList>
    </citation>
    <scope>NUCLEOTIDE SEQUENCE [LARGE SCALE GENOMIC DNA]</scope>
    <source>
        <strain evidence="13 14">CCMP332</strain>
    </source>
</reference>
<evidence type="ECO:0000256" key="6">
    <source>
        <dbReference type="ARBA" id="ARBA00022737"/>
    </source>
</evidence>
<dbReference type="AlphaFoldDB" id="A0ABD3PXF2"/>
<dbReference type="InterPro" id="IPR015943">
    <property type="entry name" value="WD40/YVTN_repeat-like_dom_sf"/>
</dbReference>
<dbReference type="Gene3D" id="2.130.10.10">
    <property type="entry name" value="YVTN repeat-like/Quinoprotein amine dehydrogenase"/>
    <property type="match status" value="2"/>
</dbReference>
<evidence type="ECO:0000256" key="5">
    <source>
        <dbReference type="ARBA" id="ARBA00022701"/>
    </source>
</evidence>
<evidence type="ECO:0000256" key="1">
    <source>
        <dbReference type="ARBA" id="ARBA00004430"/>
    </source>
</evidence>
<dbReference type="EMBL" id="JABMIG020000099">
    <property type="protein sequence ID" value="KAL3792673.1"/>
    <property type="molecule type" value="Genomic_DNA"/>
</dbReference>
<proteinExistence type="inferred from homology"/>
<evidence type="ECO:0000256" key="9">
    <source>
        <dbReference type="ARBA" id="ARBA00023175"/>
    </source>
</evidence>
<keyword evidence="9" id="KW-0505">Motor protein</keyword>
<keyword evidence="4" id="KW-0853">WD repeat</keyword>
<comment type="caution">
    <text evidence="13">The sequence shown here is derived from an EMBL/GenBank/DDBJ whole genome shotgun (WGS) entry which is preliminary data.</text>
</comment>
<evidence type="ECO:0000256" key="7">
    <source>
        <dbReference type="ARBA" id="ARBA00023017"/>
    </source>
</evidence>
<dbReference type="InterPro" id="IPR001680">
    <property type="entry name" value="WD40_rpt"/>
</dbReference>
<dbReference type="GO" id="GO:0005874">
    <property type="term" value="C:microtubule"/>
    <property type="evidence" value="ECO:0007669"/>
    <property type="project" value="UniProtKB-KW"/>
</dbReference>
<dbReference type="GO" id="GO:0005930">
    <property type="term" value="C:axoneme"/>
    <property type="evidence" value="ECO:0007669"/>
    <property type="project" value="UniProtKB-SubCell"/>
</dbReference>
<dbReference type="Proteomes" id="UP001516023">
    <property type="component" value="Unassembled WGS sequence"/>
</dbReference>
<dbReference type="FunFam" id="2.130.10.10:FF:000924">
    <property type="entry name" value="Dynein intermediate chain 3"/>
    <property type="match status" value="1"/>
</dbReference>
<evidence type="ECO:0000313" key="13">
    <source>
        <dbReference type="EMBL" id="KAL3792673.1"/>
    </source>
</evidence>
<evidence type="ECO:0000256" key="4">
    <source>
        <dbReference type="ARBA" id="ARBA00022574"/>
    </source>
</evidence>
<dbReference type="GO" id="GO:0030286">
    <property type="term" value="C:dynein complex"/>
    <property type="evidence" value="ECO:0007669"/>
    <property type="project" value="UniProtKB-KW"/>
</dbReference>
<evidence type="ECO:0000256" key="8">
    <source>
        <dbReference type="ARBA" id="ARBA00023069"/>
    </source>
</evidence>
<feature type="compositionally biased region" description="Acidic residues" evidence="12">
    <location>
        <begin position="542"/>
        <end position="552"/>
    </location>
</feature>
<dbReference type="SUPFAM" id="SSF50978">
    <property type="entry name" value="WD40 repeat-like"/>
    <property type="match status" value="1"/>
</dbReference>
<keyword evidence="7" id="KW-0243">Dynein</keyword>
<dbReference type="InterPro" id="IPR036322">
    <property type="entry name" value="WD40_repeat_dom_sf"/>
</dbReference>
<organism evidence="13 14">
    <name type="scientific">Cyclotella cryptica</name>
    <dbReference type="NCBI Taxonomy" id="29204"/>
    <lineage>
        <taxon>Eukaryota</taxon>
        <taxon>Sar</taxon>
        <taxon>Stramenopiles</taxon>
        <taxon>Ochrophyta</taxon>
        <taxon>Bacillariophyta</taxon>
        <taxon>Coscinodiscophyceae</taxon>
        <taxon>Thalassiosirophycidae</taxon>
        <taxon>Stephanodiscales</taxon>
        <taxon>Stephanodiscaceae</taxon>
        <taxon>Cyclotella</taxon>
    </lineage>
</organism>
<feature type="compositionally biased region" description="Basic and acidic residues" evidence="12">
    <location>
        <begin position="516"/>
        <end position="541"/>
    </location>
</feature>
<evidence type="ECO:0008006" key="15">
    <source>
        <dbReference type="Google" id="ProtNLM"/>
    </source>
</evidence>
<protein>
    <recommendedName>
        <fullName evidence="15">Dynein intermediate chain</fullName>
    </recommendedName>
</protein>
<comment type="subcellular location">
    <subcellularLocation>
        <location evidence="1">Cytoplasm</location>
        <location evidence="1">Cytoskeleton</location>
        <location evidence="1">Cilium axoneme</location>
    </subcellularLocation>
</comment>
<keyword evidence="8" id="KW-0969">Cilium</keyword>
<feature type="non-terminal residue" evidence="13">
    <location>
        <position position="1"/>
    </location>
</feature>
<evidence type="ECO:0000256" key="10">
    <source>
        <dbReference type="ARBA" id="ARBA00023212"/>
    </source>
</evidence>
<keyword evidence="6" id="KW-0677">Repeat</keyword>
<sequence length="571" mass="64427">VAFVYTKKRSEFGKHCKFTNGETQILESILPTDIYDENYLQRNPVVTGIDTTPYYSETEVNTERVVMKNTSMQHIEGGWPKDVDFTEQSDVKRYRKKVEKDEDYQYAMKTLVPMVERCMKQNNTVNIYEEYFDYETKHYSEPPFAMGLAVFRDPSPVTRSATSVNWHPDGGKLAVSYAVKTFQDERLSKMPSSSYIWDVTNSNKPIVELISSSPLTCLRYNHKSSDTLVGGSYNGTISYYDLRKPNGPAGKCRPTECSLVEKSHHDPVSDVFWVSSKTGHQCVSLSTDGTMLWWDTRKLDEPIDSLILDADGKGGGMRLGGSSMEYSTEAGPTKFLIGTEQGIVMSVNLRNKKTNNGITIFDTGAGKHHGPIRTIQRNPTHNKYFVTVGDWSARIWSEDMKTPIITTPYQSSVMTSGCWSPTRAGLFYITRSDGVLDIWDIGHSQNEVAYSHKVSDTSLSSISIEGNSQGGGKLVAVGDANGIVSLLEVCDSLAQPQPNEKSSVNAIFERESKREKNLEVREREMKRAKAQEEERRKREEDRSEDDADDNESEMLRRLEEDFFAAIKSEND</sequence>
<evidence type="ECO:0000256" key="2">
    <source>
        <dbReference type="ARBA" id="ARBA00011059"/>
    </source>
</evidence>
<feature type="region of interest" description="Disordered" evidence="12">
    <location>
        <begin position="516"/>
        <end position="556"/>
    </location>
</feature>
<accession>A0ABD3PXF2</accession>
<keyword evidence="5" id="KW-0493">Microtubule</keyword>
<evidence type="ECO:0000256" key="3">
    <source>
        <dbReference type="ARBA" id="ARBA00022490"/>
    </source>
</evidence>
<dbReference type="PANTHER" id="PTHR12442:SF7">
    <property type="entry name" value="DYNEIN AXONEMAL INTERMEDIATE CHAIN 2"/>
    <property type="match status" value="1"/>
</dbReference>
<keyword evidence="3" id="KW-0963">Cytoplasm</keyword>
<evidence type="ECO:0000256" key="11">
    <source>
        <dbReference type="ARBA" id="ARBA00023273"/>
    </source>
</evidence>
<keyword evidence="10" id="KW-0206">Cytoskeleton</keyword>